<dbReference type="PANTHER" id="PTHR33595">
    <property type="entry name" value="VON WILLEBRAND FACTOR A DOMAIN PROTEIN"/>
    <property type="match status" value="1"/>
</dbReference>
<dbReference type="Pfam" id="PF25821">
    <property type="entry name" value="DUF7950"/>
    <property type="match status" value="1"/>
</dbReference>
<dbReference type="InterPro" id="IPR057710">
    <property type="entry name" value="DUF7950"/>
</dbReference>
<reference evidence="2 3" key="1">
    <citation type="submission" date="2019-09" db="EMBL/GenBank/DDBJ databases">
        <title>A chromosome-level genome assembly of the Chinese tupelo Nyssa sinensis.</title>
        <authorList>
            <person name="Yang X."/>
            <person name="Kang M."/>
            <person name="Yang Y."/>
            <person name="Xiong H."/>
            <person name="Wang M."/>
            <person name="Zhang Z."/>
            <person name="Wang Z."/>
            <person name="Wu H."/>
            <person name="Ma T."/>
            <person name="Liu J."/>
            <person name="Xi Z."/>
        </authorList>
    </citation>
    <scope>NUCLEOTIDE SEQUENCE [LARGE SCALE GENOMIC DNA]</scope>
    <source>
        <strain evidence="2">J267</strain>
        <tissue evidence="2">Leaf</tissue>
    </source>
</reference>
<evidence type="ECO:0000313" key="2">
    <source>
        <dbReference type="EMBL" id="KAA8530127.1"/>
    </source>
</evidence>
<keyword evidence="3" id="KW-1185">Reference proteome</keyword>
<evidence type="ECO:0000259" key="1">
    <source>
        <dbReference type="Pfam" id="PF25821"/>
    </source>
</evidence>
<protein>
    <recommendedName>
        <fullName evidence="1">DUF7950 domain-containing protein</fullName>
    </recommendedName>
</protein>
<dbReference type="Proteomes" id="UP000325577">
    <property type="component" value="Linkage Group LG2"/>
</dbReference>
<evidence type="ECO:0000313" key="3">
    <source>
        <dbReference type="Proteomes" id="UP000325577"/>
    </source>
</evidence>
<name>A0A5J5AKZ5_9ASTE</name>
<dbReference type="AlphaFoldDB" id="A0A5J5AKZ5"/>
<dbReference type="PANTHER" id="PTHR33595:SF7">
    <property type="entry name" value="OS12G0242500 PROTEIN"/>
    <property type="match status" value="1"/>
</dbReference>
<dbReference type="EMBL" id="CM018043">
    <property type="protein sequence ID" value="KAA8530127.1"/>
    <property type="molecule type" value="Genomic_DNA"/>
</dbReference>
<sequence>MDGGKRCFGTRCAAGADNKTIINQLMLRFRPIAPKPVTGGSPPENTNLCLTKTRAKRKYVRVAKNKRCNREKKLTETERKDNLAKTIVTLQLLPENTKNGIDLQAGGSRRNIDSTVPIWLNIQNCMNSDVTEYSGSDRTAVMPPKRVVESWVTVECVTETYVDGGGMGSTDAERIKNLEVDTCPGFVSDDMNRVQWVNQAYKRMMMGQQDDGESPPEVLVRLVVKEELPIQFPAFACRCAFSFG</sequence>
<feature type="domain" description="DUF7950" evidence="1">
    <location>
        <begin position="148"/>
        <end position="239"/>
    </location>
</feature>
<organism evidence="2 3">
    <name type="scientific">Nyssa sinensis</name>
    <dbReference type="NCBI Taxonomy" id="561372"/>
    <lineage>
        <taxon>Eukaryota</taxon>
        <taxon>Viridiplantae</taxon>
        <taxon>Streptophyta</taxon>
        <taxon>Embryophyta</taxon>
        <taxon>Tracheophyta</taxon>
        <taxon>Spermatophyta</taxon>
        <taxon>Magnoliopsida</taxon>
        <taxon>eudicotyledons</taxon>
        <taxon>Gunneridae</taxon>
        <taxon>Pentapetalae</taxon>
        <taxon>asterids</taxon>
        <taxon>Cornales</taxon>
        <taxon>Nyssaceae</taxon>
        <taxon>Nyssa</taxon>
    </lineage>
</organism>
<accession>A0A5J5AKZ5</accession>
<dbReference type="OrthoDB" id="1898295at2759"/>
<gene>
    <name evidence="2" type="ORF">F0562_004836</name>
</gene>
<proteinExistence type="predicted"/>